<dbReference type="InterPro" id="IPR036188">
    <property type="entry name" value="FAD/NAD-bd_sf"/>
</dbReference>
<name>A0A9W9NCP3_9EURO</name>
<dbReference type="RefSeq" id="XP_058326297.1">
    <property type="nucleotide sequence ID" value="XM_058479729.1"/>
</dbReference>
<reference evidence="5" key="2">
    <citation type="journal article" date="2023" name="IMA Fungus">
        <title>Comparative genomic study of the Penicillium genus elucidates a diverse pangenome and 15 lateral gene transfer events.</title>
        <authorList>
            <person name="Petersen C."/>
            <person name="Sorensen T."/>
            <person name="Nielsen M.R."/>
            <person name="Sondergaard T.E."/>
            <person name="Sorensen J.L."/>
            <person name="Fitzpatrick D.A."/>
            <person name="Frisvad J.C."/>
            <person name="Nielsen K.L."/>
        </authorList>
    </citation>
    <scope>NUCLEOTIDE SEQUENCE</scope>
    <source>
        <strain evidence="5">IBT 19713</strain>
    </source>
</reference>
<evidence type="ECO:0000256" key="3">
    <source>
        <dbReference type="ARBA" id="ARBA00023002"/>
    </source>
</evidence>
<keyword evidence="6" id="KW-1185">Reference proteome</keyword>
<organism evidence="5 6">
    <name type="scientific">Penicillium chermesinum</name>
    <dbReference type="NCBI Taxonomy" id="63820"/>
    <lineage>
        <taxon>Eukaryota</taxon>
        <taxon>Fungi</taxon>
        <taxon>Dikarya</taxon>
        <taxon>Ascomycota</taxon>
        <taxon>Pezizomycotina</taxon>
        <taxon>Eurotiomycetes</taxon>
        <taxon>Eurotiomycetidae</taxon>
        <taxon>Eurotiales</taxon>
        <taxon>Aspergillaceae</taxon>
        <taxon>Penicillium</taxon>
    </lineage>
</organism>
<dbReference type="OrthoDB" id="417877at2759"/>
<dbReference type="GO" id="GO:0044550">
    <property type="term" value="P:secondary metabolite biosynthetic process"/>
    <property type="evidence" value="ECO:0007669"/>
    <property type="project" value="TreeGrafter"/>
</dbReference>
<dbReference type="InterPro" id="IPR051104">
    <property type="entry name" value="FAD_monoxygenase"/>
</dbReference>
<evidence type="ECO:0000313" key="5">
    <source>
        <dbReference type="EMBL" id="KAJ5217426.1"/>
    </source>
</evidence>
<dbReference type="InterPro" id="IPR002938">
    <property type="entry name" value="FAD-bd"/>
</dbReference>
<keyword evidence="3" id="KW-0560">Oxidoreductase</keyword>
<evidence type="ECO:0000256" key="2">
    <source>
        <dbReference type="ARBA" id="ARBA00022827"/>
    </source>
</evidence>
<dbReference type="Pfam" id="PF01494">
    <property type="entry name" value="FAD_binding_3"/>
    <property type="match status" value="1"/>
</dbReference>
<keyword evidence="1" id="KW-0285">Flavoprotein</keyword>
<dbReference type="SUPFAM" id="SSF51905">
    <property type="entry name" value="FAD/NAD(P)-binding domain"/>
    <property type="match status" value="1"/>
</dbReference>
<proteinExistence type="predicted"/>
<evidence type="ECO:0000256" key="1">
    <source>
        <dbReference type="ARBA" id="ARBA00022630"/>
    </source>
</evidence>
<evidence type="ECO:0000259" key="4">
    <source>
        <dbReference type="Pfam" id="PF01494"/>
    </source>
</evidence>
<dbReference type="EMBL" id="JAPQKS010000008">
    <property type="protein sequence ID" value="KAJ5217426.1"/>
    <property type="molecule type" value="Genomic_DNA"/>
</dbReference>
<feature type="domain" description="FAD-binding" evidence="4">
    <location>
        <begin position="6"/>
        <end position="334"/>
    </location>
</feature>
<dbReference type="PRINTS" id="PR00420">
    <property type="entry name" value="RNGMNOXGNASE"/>
</dbReference>
<reference evidence="5" key="1">
    <citation type="submission" date="2022-11" db="EMBL/GenBank/DDBJ databases">
        <authorList>
            <person name="Petersen C."/>
        </authorList>
    </citation>
    <scope>NUCLEOTIDE SEQUENCE</scope>
    <source>
        <strain evidence="5">IBT 19713</strain>
    </source>
</reference>
<protein>
    <submittedName>
        <fullName evidence="5">FAD-binding monooxygenase</fullName>
    </submittedName>
</protein>
<evidence type="ECO:0000313" key="6">
    <source>
        <dbReference type="Proteomes" id="UP001150941"/>
    </source>
</evidence>
<dbReference type="GO" id="GO:0071949">
    <property type="term" value="F:FAD binding"/>
    <property type="evidence" value="ECO:0007669"/>
    <property type="project" value="InterPro"/>
</dbReference>
<dbReference type="PANTHER" id="PTHR46720:SF3">
    <property type="entry name" value="FAD-BINDING DOMAIN-CONTAINING PROTEIN-RELATED"/>
    <property type="match status" value="1"/>
</dbReference>
<gene>
    <name evidence="5" type="ORF">N7468_010434</name>
</gene>
<dbReference type="GO" id="GO:0004497">
    <property type="term" value="F:monooxygenase activity"/>
    <property type="evidence" value="ECO:0007669"/>
    <property type="project" value="UniProtKB-KW"/>
</dbReference>
<dbReference type="Proteomes" id="UP001150941">
    <property type="component" value="Unassembled WGS sequence"/>
</dbReference>
<accession>A0A9W9NCP3</accession>
<keyword evidence="5" id="KW-0503">Monooxygenase</keyword>
<dbReference type="GeneID" id="83207033"/>
<keyword evidence="2" id="KW-0274">FAD</keyword>
<dbReference type="PANTHER" id="PTHR46720">
    <property type="entry name" value="HYDROXYLASE, PUTATIVE (AFU_ORTHOLOGUE AFUA_3G01460)-RELATED"/>
    <property type="match status" value="1"/>
</dbReference>
<comment type="caution">
    <text evidence="5">The sequence shown here is derived from an EMBL/GenBank/DDBJ whole genome shotgun (WGS) entry which is preliminary data.</text>
</comment>
<dbReference type="Gene3D" id="3.50.50.60">
    <property type="entry name" value="FAD/NAD(P)-binding domain"/>
    <property type="match status" value="1"/>
</dbReference>
<dbReference type="AlphaFoldDB" id="A0A9W9NCP3"/>
<sequence length="415" mass="45839">MPAQSRTSVAIVGGGPGGIGAAIALSKLPFLQVTLFEKNPEPREAGAGISLSTNAWKVLDLLGASEGVKGGSKQNTYQRNAYTGKVISIAEHPENSAGEHRGSIRARRTRLQRELLSKVPEGIIQYGKKLIRQEDLPTAGVGLHFQDGTYFVADLVIGADGLHSVVRRTLFPDHELRFTGNTQWRVLLPKALLAHLPDITSATGWWWGEQGHVYFSDVDDETETDDPYFEITVRSYIEEFTAGETVSWGIPASNAKVASRVLQFDERVQQAVGAVPEGQWREFSAYAGPRLAEIIGWNKVALVGDASHPLSGAFGSGATFAMEDAWILSRALEHTHLSSEPIKNALEIFNHIRTPYYDRMCGSHLHQQCPSEGGDFDDFLQAKVDMFINGDKDFIYKNDIEKVWREYLQEGQAKL</sequence>